<keyword evidence="8" id="KW-0969">Cilium</keyword>
<proteinExistence type="inferred from homology"/>
<dbReference type="GO" id="GO:0005576">
    <property type="term" value="C:extracellular region"/>
    <property type="evidence" value="ECO:0007669"/>
    <property type="project" value="UniProtKB-SubCell"/>
</dbReference>
<dbReference type="Proteomes" id="UP000202259">
    <property type="component" value="Chromosome"/>
</dbReference>
<keyword evidence="4 5" id="KW-0975">Bacterial flagellum</keyword>
<gene>
    <name evidence="8" type="ORF">B5D82_01560</name>
</gene>
<dbReference type="GO" id="GO:0009424">
    <property type="term" value="C:bacterial-type flagellum hook"/>
    <property type="evidence" value="ECO:0007669"/>
    <property type="project" value="UniProtKB-UniRule"/>
</dbReference>
<evidence type="ECO:0000313" key="9">
    <source>
        <dbReference type="Proteomes" id="UP000202259"/>
    </source>
</evidence>
<dbReference type="GO" id="GO:0007155">
    <property type="term" value="P:cell adhesion"/>
    <property type="evidence" value="ECO:0007669"/>
    <property type="project" value="InterPro"/>
</dbReference>
<dbReference type="GO" id="GO:0009421">
    <property type="term" value="C:bacterial-type flagellum filament cap"/>
    <property type="evidence" value="ECO:0007669"/>
    <property type="project" value="InterPro"/>
</dbReference>
<comment type="subunit">
    <text evidence="2 5">Homopentamer.</text>
</comment>
<reference evidence="8 9" key="1">
    <citation type="submission" date="2017-08" db="EMBL/GenBank/DDBJ databases">
        <title>Complete genome of Colwellia sp. NB097-1, a psychrophile bacterium ioslated from Bering Sea.</title>
        <authorList>
            <person name="Chen X."/>
        </authorList>
    </citation>
    <scope>NUCLEOTIDE SEQUENCE [LARGE SCALE GENOMIC DNA]</scope>
    <source>
        <strain evidence="8 9">NB097-1</strain>
    </source>
</reference>
<dbReference type="PANTHER" id="PTHR30288:SF0">
    <property type="entry name" value="FLAGELLAR HOOK-ASSOCIATED PROTEIN 2"/>
    <property type="match status" value="1"/>
</dbReference>
<organism evidence="8 9">
    <name type="scientific">Cognaticolwellia beringensis</name>
    <dbReference type="NCBI Taxonomy" id="1967665"/>
    <lineage>
        <taxon>Bacteria</taxon>
        <taxon>Pseudomonadati</taxon>
        <taxon>Pseudomonadota</taxon>
        <taxon>Gammaproteobacteria</taxon>
        <taxon>Alteromonadales</taxon>
        <taxon>Colwelliaceae</taxon>
        <taxon>Cognaticolwellia</taxon>
    </lineage>
</organism>
<dbReference type="Pfam" id="PF07196">
    <property type="entry name" value="Flagellin_IN"/>
    <property type="match status" value="1"/>
</dbReference>
<feature type="domain" description="Flagellar hook-associated protein 2 N-terminal" evidence="6">
    <location>
        <begin position="11"/>
        <end position="107"/>
    </location>
</feature>
<evidence type="ECO:0000256" key="1">
    <source>
        <dbReference type="ARBA" id="ARBA00009764"/>
    </source>
</evidence>
<dbReference type="InterPro" id="IPR003481">
    <property type="entry name" value="FliD_N"/>
</dbReference>
<evidence type="ECO:0000256" key="2">
    <source>
        <dbReference type="ARBA" id="ARBA00011255"/>
    </source>
</evidence>
<dbReference type="InterPro" id="IPR040026">
    <property type="entry name" value="FliD"/>
</dbReference>
<dbReference type="KEGG" id="cber:B5D82_01560"/>
<keyword evidence="8" id="KW-0966">Cell projection</keyword>
<dbReference type="OrthoDB" id="9810816at2"/>
<evidence type="ECO:0000256" key="5">
    <source>
        <dbReference type="RuleBase" id="RU362066"/>
    </source>
</evidence>
<protein>
    <recommendedName>
        <fullName evidence="5">Flagellar hook-associated protein 2</fullName>
        <shortName evidence="5">HAP2</shortName>
    </recommendedName>
    <alternativeName>
        <fullName evidence="5">Flagellar cap protein</fullName>
    </alternativeName>
</protein>
<evidence type="ECO:0000256" key="4">
    <source>
        <dbReference type="ARBA" id="ARBA00023143"/>
    </source>
</evidence>
<dbReference type="Pfam" id="PF07195">
    <property type="entry name" value="FliD_C"/>
    <property type="match status" value="1"/>
</dbReference>
<dbReference type="GO" id="GO:0071973">
    <property type="term" value="P:bacterial-type flagellum-dependent cell motility"/>
    <property type="evidence" value="ECO:0007669"/>
    <property type="project" value="TreeGrafter"/>
</dbReference>
<feature type="domain" description="Flagellar hook-associated protein 2 C-terminal" evidence="7">
    <location>
        <begin position="234"/>
        <end position="460"/>
    </location>
</feature>
<dbReference type="InterPro" id="IPR010809">
    <property type="entry name" value="FliD_C"/>
</dbReference>
<keyword evidence="8" id="KW-0282">Flagellum</keyword>
<evidence type="ECO:0000256" key="3">
    <source>
        <dbReference type="ARBA" id="ARBA00023054"/>
    </source>
</evidence>
<dbReference type="AlphaFoldDB" id="A0A222G466"/>
<name>A0A222G466_9GAMM</name>
<dbReference type="PANTHER" id="PTHR30288">
    <property type="entry name" value="FLAGELLAR CAP/ASSEMBLY PROTEIN FLID"/>
    <property type="match status" value="1"/>
</dbReference>
<comment type="similarity">
    <text evidence="1 5">Belongs to the FliD family.</text>
</comment>
<evidence type="ECO:0000259" key="6">
    <source>
        <dbReference type="Pfam" id="PF02465"/>
    </source>
</evidence>
<keyword evidence="5" id="KW-0964">Secreted</keyword>
<accession>A0A222G466</accession>
<keyword evidence="3" id="KW-0175">Coiled coil</keyword>
<evidence type="ECO:0000313" key="8">
    <source>
        <dbReference type="EMBL" id="ASP46580.1"/>
    </source>
</evidence>
<keyword evidence="9" id="KW-1185">Reference proteome</keyword>
<dbReference type="Pfam" id="PF02465">
    <property type="entry name" value="FliD_N"/>
    <property type="match status" value="1"/>
</dbReference>
<dbReference type="InterPro" id="IPR010810">
    <property type="entry name" value="Flagellin_hook_IN_motif"/>
</dbReference>
<evidence type="ECO:0000259" key="7">
    <source>
        <dbReference type="Pfam" id="PF07195"/>
    </source>
</evidence>
<dbReference type="EMBL" id="CP020465">
    <property type="protein sequence ID" value="ASP46580.1"/>
    <property type="molecule type" value="Genomic_DNA"/>
</dbReference>
<sequence length="480" mass="51125">MVDIAFTGIGSGLQISEIVDAIVGAERAPFESRLNSRQAAITTDISAVGALKGALESVAESIEALSSADKYQQRNISGTDDFVSLTSTKSAEVGSYSVEVNQTASAHKLVSDAFDSSEAAGEGTMTLSSGSESFDINVSSTATLSDIRDSINDSQDNTTMTATIITDDNGQHLVLTSKETGLENAIKVTVEEAVEVGDLFGPDNTDKVGLSRLAYDADTASPTYAPNLTQVREAQDAKITIDGTLVITNSTNEFENAIDGITITAKKVHDVDDDISTASVTENNSNIKSGISGFVKSYNELVDLVTQLGQSSESGVGPLAGDSLLRGVMGKIRQEMTSSFSSTANNSLTLNQLGVRADRYGKLELDVEDLDEQIALSVDGIQNFFVGSDDEPGFAASFQTLTEYYTKSGGLIEGRIDSKNDQLSKLDDERLAFSRRIDSLEARLFSQYNAMDLLVSNLNSTSSYLQQQLDNMPGVVRDSS</sequence>
<comment type="subcellular location">
    <subcellularLocation>
        <location evidence="5">Secreted</location>
    </subcellularLocation>
    <subcellularLocation>
        <location evidence="5">Bacterial flagellum</location>
    </subcellularLocation>
</comment>
<dbReference type="RefSeq" id="WP_081148674.1">
    <property type="nucleotide sequence ID" value="NZ_CP020465.1"/>
</dbReference>
<comment type="function">
    <text evidence="5">Required for morphogenesis and for the elongation of the flagellar filament by facilitating polymerization of the flagellin monomers at the tip of growing filament. Forms a capping structure, which prevents flagellin subunits (transported through the central channel of the flagellum) from leaking out without polymerization at the distal end.</text>
</comment>